<feature type="transmembrane region" description="Helical" evidence="1">
    <location>
        <begin position="44"/>
        <end position="71"/>
    </location>
</feature>
<organism evidence="2 3">
    <name type="scientific">Methanoregula boonei (strain DSM 21154 / JCM 14090 / 6A8)</name>
    <dbReference type="NCBI Taxonomy" id="456442"/>
    <lineage>
        <taxon>Archaea</taxon>
        <taxon>Methanobacteriati</taxon>
        <taxon>Methanobacteriota</taxon>
        <taxon>Stenosarchaea group</taxon>
        <taxon>Methanomicrobia</taxon>
        <taxon>Methanomicrobiales</taxon>
        <taxon>Methanoregulaceae</taxon>
        <taxon>Methanoregula</taxon>
    </lineage>
</organism>
<dbReference type="EMBL" id="CP000780">
    <property type="protein sequence ID" value="ABS56172.1"/>
    <property type="molecule type" value="Genomic_DNA"/>
</dbReference>
<name>A7I8W1_METB6</name>
<proteinExistence type="predicted"/>
<evidence type="ECO:0000313" key="2">
    <source>
        <dbReference type="EMBL" id="ABS56172.1"/>
    </source>
</evidence>
<protein>
    <submittedName>
        <fullName evidence="2">Uncharacterized protein</fullName>
    </submittedName>
</protein>
<gene>
    <name evidence="2" type="ordered locus">Mboo_1655</name>
</gene>
<keyword evidence="1" id="KW-1133">Transmembrane helix</keyword>
<dbReference type="KEGG" id="mbn:Mboo_1655"/>
<keyword evidence="1" id="KW-0812">Transmembrane</keyword>
<sequence length="113" mass="13395">MTEHKGLLYSFALFKQRYTRGTSWTQILLNFGIITANAKLFEDFFYIHFGLTLPMVIALAVPCYILVCYIIGHYDEKIGFWQIENNMSYRYTPYSEEMLNSIREIKKKLDKES</sequence>
<keyword evidence="1" id="KW-0472">Membrane</keyword>
<keyword evidence="3" id="KW-1185">Reference proteome</keyword>
<dbReference type="AlphaFoldDB" id="A7I8W1"/>
<accession>A7I8W1</accession>
<evidence type="ECO:0000313" key="3">
    <source>
        <dbReference type="Proteomes" id="UP000002408"/>
    </source>
</evidence>
<reference evidence="3" key="1">
    <citation type="journal article" date="2015" name="Microbiology">
        <title>Genome of Methanoregula boonei 6A8 reveals adaptations to oligotrophic peatland environments.</title>
        <authorList>
            <person name="Braeuer S."/>
            <person name="Cadillo-Quiroz H."/>
            <person name="Kyrpides N."/>
            <person name="Woyke T."/>
            <person name="Goodwin L."/>
            <person name="Detter C."/>
            <person name="Podell S."/>
            <person name="Yavitt J.B."/>
            <person name="Zinder S.H."/>
        </authorList>
    </citation>
    <scope>NUCLEOTIDE SEQUENCE [LARGE SCALE GENOMIC DNA]</scope>
    <source>
        <strain evidence="3">DSM 21154 / JCM 14090 / 6A8</strain>
    </source>
</reference>
<dbReference type="eggNOG" id="arCOG12702">
    <property type="taxonomic scope" value="Archaea"/>
</dbReference>
<dbReference type="OrthoDB" id="374203at2157"/>
<dbReference type="Proteomes" id="UP000002408">
    <property type="component" value="Chromosome"/>
</dbReference>
<dbReference type="GeneID" id="5410564"/>
<dbReference type="RefSeq" id="WP_012107218.1">
    <property type="nucleotide sequence ID" value="NC_009712.1"/>
</dbReference>
<dbReference type="STRING" id="456442.Mboo_1655"/>
<evidence type="ECO:0000256" key="1">
    <source>
        <dbReference type="SAM" id="Phobius"/>
    </source>
</evidence>
<dbReference type="HOGENOM" id="CLU_2127823_0_0_2"/>